<dbReference type="RefSeq" id="WP_052154370.1">
    <property type="nucleotide sequence ID" value="NZ_JACEIP010000010.1"/>
</dbReference>
<reference evidence="1 2" key="1">
    <citation type="submission" date="2020-07" db="EMBL/GenBank/DDBJ databases">
        <authorList>
            <person name="Feng H."/>
        </authorList>
    </citation>
    <scope>NUCLEOTIDE SEQUENCE [LARGE SCALE GENOMIC DNA]</scope>
    <source>
        <strain evidence="2">s-11</strain>
    </source>
</reference>
<gene>
    <name evidence="1" type="ORF">H1164_08250</name>
</gene>
<protein>
    <recommendedName>
        <fullName evidence="3">HK97 gp10 family phage protein</fullName>
    </recommendedName>
</protein>
<proteinExistence type="predicted"/>
<comment type="caution">
    <text evidence="1">The sequence shown here is derived from an EMBL/GenBank/DDBJ whole genome shotgun (WGS) entry which is preliminary data.</text>
</comment>
<accession>A0A7W1XA93</accession>
<name>A0A7W1XA93_9BACL</name>
<organism evidence="1 2">
    <name type="scientific">Thermoactinomyces daqus</name>
    <dbReference type="NCBI Taxonomy" id="1329516"/>
    <lineage>
        <taxon>Bacteria</taxon>
        <taxon>Bacillati</taxon>
        <taxon>Bacillota</taxon>
        <taxon>Bacilli</taxon>
        <taxon>Bacillales</taxon>
        <taxon>Thermoactinomycetaceae</taxon>
        <taxon>Thermoactinomyces</taxon>
    </lineage>
</organism>
<evidence type="ECO:0000313" key="1">
    <source>
        <dbReference type="EMBL" id="MBA4542891.1"/>
    </source>
</evidence>
<dbReference type="EMBL" id="JACEIP010000010">
    <property type="protein sequence ID" value="MBA4542891.1"/>
    <property type="molecule type" value="Genomic_DNA"/>
</dbReference>
<evidence type="ECO:0008006" key="3">
    <source>
        <dbReference type="Google" id="ProtNLM"/>
    </source>
</evidence>
<keyword evidence="2" id="KW-1185">Reference proteome</keyword>
<sequence>MKFKAKVDIDVKNFGIAYELIDKETANRIRDIGDSLALTSSGAAPHDEGILEKSYKVELTKRSATVSFSAFNNGCDYAVKMHDGVYNLGPGSRAKPGGIGMSGKHYSVGPKYLSRPLEGEAETYAKYVNDGIGNILDSFE</sequence>
<evidence type="ECO:0000313" key="2">
    <source>
        <dbReference type="Proteomes" id="UP000530514"/>
    </source>
</evidence>
<dbReference type="Proteomes" id="UP000530514">
    <property type="component" value="Unassembled WGS sequence"/>
</dbReference>
<dbReference type="AlphaFoldDB" id="A0A7W1XA93"/>
<dbReference type="OrthoDB" id="2893000at2"/>